<feature type="binding site" evidence="5">
    <location>
        <position position="283"/>
    </location>
    <ligand>
        <name>dimethylallyl diphosphate</name>
        <dbReference type="ChEBI" id="CHEBI:57623"/>
    </ligand>
</feature>
<feature type="binding site" evidence="5">
    <location>
        <position position="211"/>
    </location>
    <ligand>
        <name>[4Fe-4S] cluster</name>
        <dbReference type="ChEBI" id="CHEBI:49883"/>
    </ligand>
</feature>
<dbReference type="GO" id="GO:0019288">
    <property type="term" value="P:isopentenyl diphosphate biosynthetic process, methylerythritol 4-phosphate pathway"/>
    <property type="evidence" value="ECO:0007669"/>
    <property type="project" value="UniProtKB-UniRule"/>
</dbReference>
<feature type="binding site" evidence="5">
    <location>
        <position position="241"/>
    </location>
    <ligand>
        <name>dimethylallyl diphosphate</name>
        <dbReference type="ChEBI" id="CHEBI:57623"/>
    </ligand>
</feature>
<dbReference type="GO" id="GO:0050992">
    <property type="term" value="P:dimethylallyl diphosphate biosynthetic process"/>
    <property type="evidence" value="ECO:0007669"/>
    <property type="project" value="UniProtKB-UniRule"/>
</dbReference>
<evidence type="ECO:0000256" key="2">
    <source>
        <dbReference type="ARBA" id="ARBA00022723"/>
    </source>
</evidence>
<accession>A0A7K1KVX5</accession>
<keyword evidence="4 5" id="KW-0411">Iron-sulfur</keyword>
<dbReference type="UniPathway" id="UPA00056">
    <property type="reaction ID" value="UER00097"/>
</dbReference>
<feature type="binding site" evidence="5">
    <location>
        <position position="58"/>
    </location>
    <ligand>
        <name>isopentenyl diphosphate</name>
        <dbReference type="ChEBI" id="CHEBI:128769"/>
    </ligand>
</feature>
<comment type="caution">
    <text evidence="7">The sequence shown here is derived from an EMBL/GenBank/DDBJ whole genome shotgun (WGS) entry which is preliminary data.</text>
</comment>
<feature type="binding site" evidence="5">
    <location>
        <position position="240"/>
    </location>
    <ligand>
        <name>dimethylallyl diphosphate</name>
        <dbReference type="ChEBI" id="CHEBI:57623"/>
    </ligand>
</feature>
<feature type="binding site" evidence="5">
    <location>
        <position position="283"/>
    </location>
    <ligand>
        <name>isopentenyl diphosphate</name>
        <dbReference type="ChEBI" id="CHEBI:128769"/>
    </ligand>
</feature>
<dbReference type="AlphaFoldDB" id="A0A7K1KVX5"/>
<proteinExistence type="inferred from homology"/>
<feature type="binding site" evidence="5">
    <location>
        <position position="181"/>
    </location>
    <ligand>
        <name>(2E)-4-hydroxy-3-methylbut-2-enyl diphosphate</name>
        <dbReference type="ChEBI" id="CHEBI:128753"/>
    </ligand>
</feature>
<dbReference type="HAMAP" id="MF_00191">
    <property type="entry name" value="IspH"/>
    <property type="match status" value="1"/>
</dbReference>
<keyword evidence="5 7" id="KW-0560">Oxidoreductase</keyword>
<comment type="catalytic activity">
    <reaction evidence="5">
        <text>dimethylallyl diphosphate + 2 oxidized [2Fe-2S]-[ferredoxin] + H2O = (2E)-4-hydroxy-3-methylbut-2-enyl diphosphate + 2 reduced [2Fe-2S]-[ferredoxin] + 2 H(+)</text>
        <dbReference type="Rhea" id="RHEA:24825"/>
        <dbReference type="Rhea" id="RHEA-COMP:10000"/>
        <dbReference type="Rhea" id="RHEA-COMP:10001"/>
        <dbReference type="ChEBI" id="CHEBI:15377"/>
        <dbReference type="ChEBI" id="CHEBI:15378"/>
        <dbReference type="ChEBI" id="CHEBI:33737"/>
        <dbReference type="ChEBI" id="CHEBI:33738"/>
        <dbReference type="ChEBI" id="CHEBI:57623"/>
        <dbReference type="ChEBI" id="CHEBI:128753"/>
        <dbReference type="EC" id="1.17.7.4"/>
    </reaction>
</comment>
<feature type="region of interest" description="Disordered" evidence="6">
    <location>
        <begin position="322"/>
        <end position="341"/>
    </location>
</feature>
<dbReference type="UniPathway" id="UPA00059">
    <property type="reaction ID" value="UER00105"/>
</dbReference>
<evidence type="ECO:0000256" key="6">
    <source>
        <dbReference type="SAM" id="MobiDB-lite"/>
    </source>
</evidence>
<feature type="binding site" evidence="5">
    <location>
        <position position="283"/>
    </location>
    <ligand>
        <name>(2E)-4-hydroxy-3-methylbut-2-enyl diphosphate</name>
        <dbReference type="ChEBI" id="CHEBI:128753"/>
    </ligand>
</feature>
<comment type="pathway">
    <text evidence="5">Isoprenoid biosynthesis; dimethylallyl diphosphate biosynthesis; dimethylallyl diphosphate from (2E)-4-hydroxy-3-methylbutenyl diphosphate: step 1/1.</text>
</comment>
<comment type="function">
    <text evidence="5">Catalyzes the conversion of 1-hydroxy-2-methyl-2-(E)-butenyl 4-diphosphate (HMBPP) into a mixture of isopentenyl diphosphate (IPP) and dimethylallyl diphosphate (DMAPP). Acts in the terminal step of the DOXP/MEP pathway for isoprenoid precursor biosynthesis.</text>
</comment>
<comment type="catalytic activity">
    <reaction evidence="5">
        <text>isopentenyl diphosphate + 2 oxidized [2Fe-2S]-[ferredoxin] + H2O = (2E)-4-hydroxy-3-methylbut-2-enyl diphosphate + 2 reduced [2Fe-2S]-[ferredoxin] + 2 H(+)</text>
        <dbReference type="Rhea" id="RHEA:24488"/>
        <dbReference type="Rhea" id="RHEA-COMP:10000"/>
        <dbReference type="Rhea" id="RHEA-COMP:10001"/>
        <dbReference type="ChEBI" id="CHEBI:15377"/>
        <dbReference type="ChEBI" id="CHEBI:15378"/>
        <dbReference type="ChEBI" id="CHEBI:33737"/>
        <dbReference type="ChEBI" id="CHEBI:33738"/>
        <dbReference type="ChEBI" id="CHEBI:128753"/>
        <dbReference type="ChEBI" id="CHEBI:128769"/>
        <dbReference type="EC" id="1.17.7.4"/>
    </reaction>
</comment>
<evidence type="ECO:0000256" key="1">
    <source>
        <dbReference type="ARBA" id="ARBA00022485"/>
    </source>
</evidence>
<reference evidence="7 8" key="1">
    <citation type="submission" date="2019-11" db="EMBL/GenBank/DDBJ databases">
        <authorList>
            <person name="Cao P."/>
        </authorList>
    </citation>
    <scope>NUCLEOTIDE SEQUENCE [LARGE SCALE GENOMIC DNA]</scope>
    <source>
        <strain evidence="7 8">NEAU-AAG5</strain>
    </source>
</reference>
<feature type="active site" description="Proton donor" evidence="5">
    <location>
        <position position="143"/>
    </location>
</feature>
<feature type="binding site" evidence="5">
    <location>
        <position position="241"/>
    </location>
    <ligand>
        <name>isopentenyl diphosphate</name>
        <dbReference type="ChEBI" id="CHEBI:128769"/>
    </ligand>
</feature>
<dbReference type="EC" id="1.17.7.4" evidence="5"/>
<feature type="binding site" evidence="5">
    <location>
        <position position="91"/>
    </location>
    <ligand>
        <name>dimethylallyl diphosphate</name>
        <dbReference type="ChEBI" id="CHEBI:57623"/>
    </ligand>
</feature>
<dbReference type="GO" id="GO:0051745">
    <property type="term" value="F:4-hydroxy-3-methylbut-2-enyl diphosphate reductase activity"/>
    <property type="evidence" value="ECO:0007669"/>
    <property type="project" value="UniProtKB-UniRule"/>
</dbReference>
<evidence type="ECO:0000256" key="3">
    <source>
        <dbReference type="ARBA" id="ARBA00023004"/>
    </source>
</evidence>
<evidence type="ECO:0000313" key="8">
    <source>
        <dbReference type="Proteomes" id="UP000432015"/>
    </source>
</evidence>
<dbReference type="Proteomes" id="UP000432015">
    <property type="component" value="Unassembled WGS sequence"/>
</dbReference>
<dbReference type="Pfam" id="PF02401">
    <property type="entry name" value="LYTB"/>
    <property type="match status" value="1"/>
</dbReference>
<gene>
    <name evidence="5 7" type="primary">ispH</name>
    <name evidence="7" type="ORF">GNZ18_06295</name>
</gene>
<feature type="binding site" evidence="5">
    <location>
        <position position="240"/>
    </location>
    <ligand>
        <name>isopentenyl diphosphate</name>
        <dbReference type="ChEBI" id="CHEBI:128769"/>
    </ligand>
</feature>
<feature type="binding site" evidence="5">
    <location>
        <position position="58"/>
    </location>
    <ligand>
        <name>(2E)-4-hydroxy-3-methylbut-2-enyl diphosphate</name>
        <dbReference type="ChEBI" id="CHEBI:128753"/>
    </ligand>
</feature>
<sequence length="341" mass="36231">MEDHQSRESATNGNAGTKRTVLAEPRGFCAGVVRAIAMVERALDIHGPPVYVRKEIVHNRHVVAGLRRRGARFVDSEEDVPEGAVCVFSAHGVSPLVRANAAGRGLRVIDATCPLVSRVHQHARRGARDGRLVLLVGHADHEETQGTRGEAPDRTIVIETAADVDRLDLPADTPVTYLTQTTLSVDETAGVIERIRARFTDVAAPGADTICYASQNRQNGVKSLARRCDLILVVGARNSSNSLRMVDVAREAGTRAHLVPDVSEFDEAWLRGATSVGVSSGASVPDVLVERLVDRLAALGYGDITTDVTSVEDVDFAMPSSLAAGPGRAGGGTGTAQRDRA</sequence>
<keyword evidence="1 5" id="KW-0004">4Fe-4S</keyword>
<feature type="binding site" evidence="5">
    <location>
        <position position="29"/>
    </location>
    <ligand>
        <name>[4Fe-4S] cluster</name>
        <dbReference type="ChEBI" id="CHEBI:49883"/>
    </ligand>
</feature>
<evidence type="ECO:0000256" key="5">
    <source>
        <dbReference type="HAMAP-Rule" id="MF_00191"/>
    </source>
</evidence>
<name>A0A7K1KVX5_9ACTN</name>
<comment type="cofactor">
    <cofactor evidence="5">
        <name>[4Fe-4S] cluster</name>
        <dbReference type="ChEBI" id="CHEBI:49883"/>
    </cofactor>
    <text evidence="5">Binds 1 [4Fe-4S] cluster per subunit.</text>
</comment>
<feature type="binding site" evidence="5">
    <location>
        <position position="141"/>
    </location>
    <ligand>
        <name>isopentenyl diphosphate</name>
        <dbReference type="ChEBI" id="CHEBI:128769"/>
    </ligand>
</feature>
<feature type="binding site" evidence="5">
    <location>
        <position position="91"/>
    </location>
    <ligand>
        <name>(2E)-4-hydroxy-3-methylbut-2-enyl diphosphate</name>
        <dbReference type="ChEBI" id="CHEBI:128753"/>
    </ligand>
</feature>
<keyword evidence="8" id="KW-1185">Reference proteome</keyword>
<feature type="binding site" evidence="5">
    <location>
        <position position="239"/>
    </location>
    <ligand>
        <name>isopentenyl diphosphate</name>
        <dbReference type="ChEBI" id="CHEBI:128769"/>
    </ligand>
</feature>
<evidence type="ECO:0000313" key="7">
    <source>
        <dbReference type="EMBL" id="MUN36207.1"/>
    </source>
</evidence>
<keyword evidence="2 5" id="KW-0479">Metal-binding</keyword>
<dbReference type="GO" id="GO:0016114">
    <property type="term" value="P:terpenoid biosynthetic process"/>
    <property type="evidence" value="ECO:0007669"/>
    <property type="project" value="UniProtKB-UniRule"/>
</dbReference>
<evidence type="ECO:0000256" key="4">
    <source>
        <dbReference type="ARBA" id="ARBA00023014"/>
    </source>
</evidence>
<dbReference type="PANTHER" id="PTHR30426:SF0">
    <property type="entry name" value="4-HYDROXY-3-METHYLBUT-2-ENYL DIPHOSPHATE REDUCTASE"/>
    <property type="match status" value="1"/>
</dbReference>
<dbReference type="GO" id="GO:0051539">
    <property type="term" value="F:4 iron, 4 sulfur cluster binding"/>
    <property type="evidence" value="ECO:0007669"/>
    <property type="project" value="UniProtKB-UniRule"/>
</dbReference>
<feature type="binding site" evidence="5">
    <location>
        <position position="241"/>
    </location>
    <ligand>
        <name>(2E)-4-hydroxy-3-methylbut-2-enyl diphosphate</name>
        <dbReference type="ChEBI" id="CHEBI:128753"/>
    </ligand>
</feature>
<feature type="binding site" evidence="5">
    <location>
        <position position="240"/>
    </location>
    <ligand>
        <name>(2E)-4-hydroxy-3-methylbut-2-enyl diphosphate</name>
        <dbReference type="ChEBI" id="CHEBI:128753"/>
    </ligand>
</feature>
<feature type="binding site" evidence="5">
    <location>
        <position position="113"/>
    </location>
    <ligand>
        <name>[4Fe-4S] cluster</name>
        <dbReference type="ChEBI" id="CHEBI:49883"/>
    </ligand>
</feature>
<feature type="binding site" evidence="5">
    <location>
        <position position="239"/>
    </location>
    <ligand>
        <name>dimethylallyl diphosphate</name>
        <dbReference type="ChEBI" id="CHEBI:57623"/>
    </ligand>
</feature>
<dbReference type="Gene3D" id="3.40.50.11270">
    <property type="match status" value="1"/>
</dbReference>
<feature type="binding site" evidence="5">
    <location>
        <position position="141"/>
    </location>
    <ligand>
        <name>dimethylallyl diphosphate</name>
        <dbReference type="ChEBI" id="CHEBI:57623"/>
    </ligand>
</feature>
<dbReference type="InterPro" id="IPR003451">
    <property type="entry name" value="LytB/IspH"/>
</dbReference>
<dbReference type="NCBIfam" id="TIGR00216">
    <property type="entry name" value="ispH_lytB"/>
    <property type="match status" value="1"/>
</dbReference>
<dbReference type="PANTHER" id="PTHR30426">
    <property type="entry name" value="4-HYDROXY-3-METHYLBUT-2-ENYL DIPHOSPHATE REDUCTASE"/>
    <property type="match status" value="1"/>
</dbReference>
<organism evidence="7 8">
    <name type="scientific">Actinomadura litoris</name>
    <dbReference type="NCBI Taxonomy" id="2678616"/>
    <lineage>
        <taxon>Bacteria</taxon>
        <taxon>Bacillati</taxon>
        <taxon>Actinomycetota</taxon>
        <taxon>Actinomycetes</taxon>
        <taxon>Streptosporangiales</taxon>
        <taxon>Thermomonosporaceae</taxon>
        <taxon>Actinomadura</taxon>
    </lineage>
</organism>
<dbReference type="Gene3D" id="3.40.1010.20">
    <property type="entry name" value="4-hydroxy-3-methylbut-2-enyl diphosphate reductase, catalytic domain"/>
    <property type="match status" value="2"/>
</dbReference>
<dbReference type="GO" id="GO:0046872">
    <property type="term" value="F:metal ion binding"/>
    <property type="evidence" value="ECO:0007669"/>
    <property type="project" value="UniProtKB-KW"/>
</dbReference>
<dbReference type="CDD" id="cd13944">
    <property type="entry name" value="lytB_ispH"/>
    <property type="match status" value="1"/>
</dbReference>
<dbReference type="EMBL" id="WOFH01000002">
    <property type="protein sequence ID" value="MUN36207.1"/>
    <property type="molecule type" value="Genomic_DNA"/>
</dbReference>
<feature type="binding site" evidence="5">
    <location>
        <position position="91"/>
    </location>
    <ligand>
        <name>isopentenyl diphosphate</name>
        <dbReference type="ChEBI" id="CHEBI:128769"/>
    </ligand>
</feature>
<comment type="similarity">
    <text evidence="5">Belongs to the IspH family.</text>
</comment>
<feature type="binding site" evidence="5">
    <location>
        <position position="141"/>
    </location>
    <ligand>
        <name>(2E)-4-hydroxy-3-methylbut-2-enyl diphosphate</name>
        <dbReference type="ChEBI" id="CHEBI:128753"/>
    </ligand>
</feature>
<keyword evidence="3 5" id="KW-0408">Iron</keyword>
<dbReference type="RefSeq" id="WP_156215214.1">
    <property type="nucleotide sequence ID" value="NZ_WOFH01000002.1"/>
</dbReference>
<comment type="pathway">
    <text evidence="5">Isoprenoid biosynthesis; isopentenyl diphosphate biosynthesis via DXP pathway; isopentenyl diphosphate from 1-deoxy-D-xylulose 5-phosphate: step 6/6.</text>
</comment>
<feature type="binding site" evidence="5">
    <location>
        <position position="239"/>
    </location>
    <ligand>
        <name>(2E)-4-hydroxy-3-methylbut-2-enyl diphosphate</name>
        <dbReference type="ChEBI" id="CHEBI:128753"/>
    </ligand>
</feature>
<protein>
    <recommendedName>
        <fullName evidence="5">4-hydroxy-3-methylbut-2-enyl diphosphate reductase</fullName>
        <shortName evidence="5">HMBPP reductase</shortName>
        <ecNumber evidence="5">1.17.7.4</ecNumber>
    </recommendedName>
</protein>
<feature type="binding site" evidence="5">
    <location>
        <position position="58"/>
    </location>
    <ligand>
        <name>dimethylallyl diphosphate</name>
        <dbReference type="ChEBI" id="CHEBI:57623"/>
    </ligand>
</feature>
<keyword evidence="5" id="KW-0414">Isoprene biosynthesis</keyword>